<dbReference type="Pfam" id="PF12833">
    <property type="entry name" value="HTH_18"/>
    <property type="match status" value="1"/>
</dbReference>
<dbReference type="Gene3D" id="1.10.10.60">
    <property type="entry name" value="Homeodomain-like"/>
    <property type="match status" value="1"/>
</dbReference>
<dbReference type="InterPro" id="IPR050204">
    <property type="entry name" value="AraC_XylS_family_regulators"/>
</dbReference>
<evidence type="ECO:0000313" key="5">
    <source>
        <dbReference type="EMBL" id="GAA3038980.1"/>
    </source>
</evidence>
<evidence type="ECO:0000256" key="3">
    <source>
        <dbReference type="ARBA" id="ARBA00023163"/>
    </source>
</evidence>
<dbReference type="SMART" id="SM00342">
    <property type="entry name" value="HTH_ARAC"/>
    <property type="match status" value="1"/>
</dbReference>
<name>A0ABP6LCZ8_9ACTN</name>
<dbReference type="PANTHER" id="PTHR46796">
    <property type="entry name" value="HTH-TYPE TRANSCRIPTIONAL ACTIVATOR RHAS-RELATED"/>
    <property type="match status" value="1"/>
</dbReference>
<evidence type="ECO:0000256" key="2">
    <source>
        <dbReference type="ARBA" id="ARBA00023125"/>
    </source>
</evidence>
<evidence type="ECO:0000256" key="1">
    <source>
        <dbReference type="ARBA" id="ARBA00023015"/>
    </source>
</evidence>
<comment type="caution">
    <text evidence="5">The sequence shown here is derived from an EMBL/GenBank/DDBJ whole genome shotgun (WGS) entry which is preliminary data.</text>
</comment>
<keyword evidence="6" id="KW-1185">Reference proteome</keyword>
<dbReference type="InterPro" id="IPR018060">
    <property type="entry name" value="HTH_AraC"/>
</dbReference>
<organism evidence="5 6">
    <name type="scientific">Streptosporangium longisporum</name>
    <dbReference type="NCBI Taxonomy" id="46187"/>
    <lineage>
        <taxon>Bacteria</taxon>
        <taxon>Bacillati</taxon>
        <taxon>Actinomycetota</taxon>
        <taxon>Actinomycetes</taxon>
        <taxon>Streptosporangiales</taxon>
        <taxon>Streptosporangiaceae</taxon>
        <taxon>Streptosporangium</taxon>
    </lineage>
</organism>
<accession>A0ABP6LCZ8</accession>
<sequence>MYREWAPDERVTGRVTCAWTSETRSATTKLVVPDSCVDLVWGARGVHVAGPDTGPKPVTMAPDERYVGVRFRCGSAGEVFGVPLTDLRDLRVPLSELGPLTGLSALDALIAGTGDRSPRAVAATMQRALAVRLRSVPDPDPAAPVIARALLAGRSVAEVARDLGFGERQFLRRTSQIFGYGPKVLQRVVRFQRALGLARNGMPASEVAATSGYADQSHLANEVRRLAGVPLGRLVAPSGDQPVA</sequence>
<evidence type="ECO:0000259" key="4">
    <source>
        <dbReference type="PROSITE" id="PS01124"/>
    </source>
</evidence>
<dbReference type="RefSeq" id="WP_344906760.1">
    <property type="nucleotide sequence ID" value="NZ_BAAAWD010000029.1"/>
</dbReference>
<dbReference type="Pfam" id="PF20240">
    <property type="entry name" value="DUF6597"/>
    <property type="match status" value="1"/>
</dbReference>
<reference evidence="6" key="1">
    <citation type="journal article" date="2019" name="Int. J. Syst. Evol. Microbiol.">
        <title>The Global Catalogue of Microorganisms (GCM) 10K type strain sequencing project: providing services to taxonomists for standard genome sequencing and annotation.</title>
        <authorList>
            <consortium name="The Broad Institute Genomics Platform"/>
            <consortium name="The Broad Institute Genome Sequencing Center for Infectious Disease"/>
            <person name="Wu L."/>
            <person name="Ma J."/>
        </authorList>
    </citation>
    <scope>NUCLEOTIDE SEQUENCE [LARGE SCALE GENOMIC DNA]</scope>
    <source>
        <strain evidence="6">JCM 3106</strain>
    </source>
</reference>
<keyword evidence="1" id="KW-0805">Transcription regulation</keyword>
<feature type="domain" description="HTH araC/xylS-type" evidence="4">
    <location>
        <begin position="140"/>
        <end position="237"/>
    </location>
</feature>
<dbReference type="InterPro" id="IPR046532">
    <property type="entry name" value="DUF6597"/>
</dbReference>
<dbReference type="Proteomes" id="UP001499930">
    <property type="component" value="Unassembled WGS sequence"/>
</dbReference>
<protein>
    <submittedName>
        <fullName evidence="5">Helix-turn-helix transcriptional regulator</fullName>
    </submittedName>
</protein>
<gene>
    <name evidence="5" type="ORF">GCM10017559_78930</name>
</gene>
<dbReference type="PROSITE" id="PS01124">
    <property type="entry name" value="HTH_ARAC_FAMILY_2"/>
    <property type="match status" value="1"/>
</dbReference>
<keyword evidence="2" id="KW-0238">DNA-binding</keyword>
<dbReference type="PANTHER" id="PTHR46796:SF15">
    <property type="entry name" value="BLL1074 PROTEIN"/>
    <property type="match status" value="1"/>
</dbReference>
<dbReference type="EMBL" id="BAAAWD010000029">
    <property type="protein sequence ID" value="GAA3038980.1"/>
    <property type="molecule type" value="Genomic_DNA"/>
</dbReference>
<proteinExistence type="predicted"/>
<keyword evidence="3" id="KW-0804">Transcription</keyword>
<evidence type="ECO:0000313" key="6">
    <source>
        <dbReference type="Proteomes" id="UP001499930"/>
    </source>
</evidence>